<accession>A0AAU7BTY2</accession>
<evidence type="ECO:0000313" key="4">
    <source>
        <dbReference type="EMBL" id="XBG61656.1"/>
    </source>
</evidence>
<dbReference type="Pfam" id="PF18962">
    <property type="entry name" value="Por_Secre_tail"/>
    <property type="match status" value="1"/>
</dbReference>
<gene>
    <name evidence="4" type="ORF">ABGB03_01820</name>
</gene>
<dbReference type="InterPro" id="IPR026444">
    <property type="entry name" value="Secre_tail"/>
</dbReference>
<evidence type="ECO:0000259" key="3">
    <source>
        <dbReference type="Pfam" id="PF18962"/>
    </source>
</evidence>
<sequence length="622" mass="68934">MKKINFFIVLLVLLKAVTLYSQGVSSEGLHASACNYYTSDDYCIKLNMHSVVDSNFPQTINNAILNNAVNLLNEAFSNSGITFQWDNSVTIHNNNENITSYSLPNPGCYSANQNMSIFNAYTESSGLSLFFFNKHIGADGATDGVAKSPFVLISNPTFASNNGLKYNLAHNVGHALGLFHLQHGTTNGSCENNDGYTEVPETPSTRCNGGDYVDDTPILLAETLLIGANCMVPQDPTAPEAYGQGSFTADNFMLNPTPGTASNLINCMNSTAFGFTSGQINRMKMFLGRPTDNLSHLIGDCSVSTECSECNKTSNYYAQKILFESSSPTFWPPSPGEKYLELNCNSITINSLPTFFEQLPPNIADCEYEYSLKLPGSSNFVPYQSLFGQTINFTGDSTTVLKLSNSDGDVCCYEINCSTPYTTGSAMNNLQTECPIECDPCDINPSFTYEFLNFCTYRFVANSGTNCEDSFYVYKWYLTRLGFPTYYVGSGQSIDLFVEDYPMLKLVIENTQQNCEVEINQQLLFGCFQLSPNNGTIEQKLSGTNRSITIFPNPSKQDTELRFIGIDYKEVSTIEVYNIIGNIKTIMKPRNNSFKIEKLTSGIYFIRFNTTKGIVQKKLIIE</sequence>
<keyword evidence="4" id="KW-0482">Metalloprotease</keyword>
<proteinExistence type="predicted"/>
<organism evidence="4">
    <name type="scientific">Pontimicrobium sp. SW4</name>
    <dbReference type="NCBI Taxonomy" id="3153519"/>
    <lineage>
        <taxon>Bacteria</taxon>
        <taxon>Pseudomonadati</taxon>
        <taxon>Bacteroidota</taxon>
        <taxon>Flavobacteriia</taxon>
        <taxon>Flavobacteriales</taxon>
        <taxon>Flavobacteriaceae</taxon>
        <taxon>Pontimicrobium</taxon>
    </lineage>
</organism>
<feature type="domain" description="Secretion system C-terminal sorting" evidence="3">
    <location>
        <begin position="550"/>
        <end position="621"/>
    </location>
</feature>
<protein>
    <submittedName>
        <fullName evidence="4">Zinc-dependent metalloprotease</fullName>
    </submittedName>
</protein>
<dbReference type="GO" id="GO:0008237">
    <property type="term" value="F:metallopeptidase activity"/>
    <property type="evidence" value="ECO:0007669"/>
    <property type="project" value="UniProtKB-KW"/>
</dbReference>
<evidence type="ECO:0000256" key="1">
    <source>
        <dbReference type="ARBA" id="ARBA00022729"/>
    </source>
</evidence>
<dbReference type="AlphaFoldDB" id="A0AAU7BTY2"/>
<evidence type="ECO:0000256" key="2">
    <source>
        <dbReference type="SAM" id="SignalP"/>
    </source>
</evidence>
<dbReference type="RefSeq" id="WP_347924357.1">
    <property type="nucleotide sequence ID" value="NZ_CP157199.1"/>
</dbReference>
<feature type="signal peptide" evidence="2">
    <location>
        <begin position="1"/>
        <end position="21"/>
    </location>
</feature>
<dbReference type="Gene3D" id="3.40.390.10">
    <property type="entry name" value="Collagenase (Catalytic Domain)"/>
    <property type="match status" value="1"/>
</dbReference>
<keyword evidence="4" id="KW-0645">Protease</keyword>
<dbReference type="InterPro" id="IPR024079">
    <property type="entry name" value="MetalloPept_cat_dom_sf"/>
</dbReference>
<keyword evidence="4" id="KW-0378">Hydrolase</keyword>
<reference evidence="4" key="1">
    <citation type="submission" date="2024-05" db="EMBL/GenBank/DDBJ databases">
        <title>Pontimicrobium maritimus sp. nov., isolated form sea water.</title>
        <authorList>
            <person name="Muhammad N."/>
            <person name="Vuong T.Q."/>
            <person name="Han H.L."/>
            <person name="Kim S.-G."/>
        </authorList>
    </citation>
    <scope>NUCLEOTIDE SEQUENCE</scope>
    <source>
        <strain evidence="4">SW4</strain>
    </source>
</reference>
<feature type="chain" id="PRO_5043616226" evidence="2">
    <location>
        <begin position="22"/>
        <end position="622"/>
    </location>
</feature>
<dbReference type="SUPFAM" id="SSF55486">
    <property type="entry name" value="Metalloproteases ('zincins'), catalytic domain"/>
    <property type="match status" value="1"/>
</dbReference>
<name>A0AAU7BTY2_9FLAO</name>
<dbReference type="NCBIfam" id="TIGR04183">
    <property type="entry name" value="Por_Secre_tail"/>
    <property type="match status" value="1"/>
</dbReference>
<keyword evidence="1 2" id="KW-0732">Signal</keyword>
<dbReference type="EMBL" id="CP157199">
    <property type="protein sequence ID" value="XBG61656.1"/>
    <property type="molecule type" value="Genomic_DNA"/>
</dbReference>